<dbReference type="InterPro" id="IPR014284">
    <property type="entry name" value="RNA_pol_sigma-70_dom"/>
</dbReference>
<dbReference type="InterPro" id="IPR013325">
    <property type="entry name" value="RNA_pol_sigma_r2"/>
</dbReference>
<dbReference type="Pfam" id="PF08281">
    <property type="entry name" value="Sigma70_r4_2"/>
    <property type="match status" value="1"/>
</dbReference>
<comment type="similarity">
    <text evidence="1">Belongs to the sigma-70 factor family. ECF subfamily.</text>
</comment>
<reference evidence="7 8" key="1">
    <citation type="submission" date="2020-02" db="EMBL/GenBank/DDBJ databases">
        <authorList>
            <person name="Zheng R.K."/>
            <person name="Sun C.M."/>
        </authorList>
    </citation>
    <scope>NUCLEOTIDE SEQUENCE [LARGE SCALE GENOMIC DNA]</scope>
    <source>
        <strain evidence="8">zrk23</strain>
    </source>
</reference>
<organism evidence="7 8">
    <name type="scientific">Stakelama tenebrarum</name>
    <dbReference type="NCBI Taxonomy" id="2711215"/>
    <lineage>
        <taxon>Bacteria</taxon>
        <taxon>Pseudomonadati</taxon>
        <taxon>Pseudomonadota</taxon>
        <taxon>Alphaproteobacteria</taxon>
        <taxon>Sphingomonadales</taxon>
        <taxon>Sphingomonadaceae</taxon>
        <taxon>Stakelama</taxon>
    </lineage>
</organism>
<evidence type="ECO:0000256" key="2">
    <source>
        <dbReference type="ARBA" id="ARBA00023015"/>
    </source>
</evidence>
<evidence type="ECO:0000256" key="4">
    <source>
        <dbReference type="ARBA" id="ARBA00023163"/>
    </source>
</evidence>
<dbReference type="NCBIfam" id="TIGR02937">
    <property type="entry name" value="sigma70-ECF"/>
    <property type="match status" value="1"/>
</dbReference>
<dbReference type="Pfam" id="PF04542">
    <property type="entry name" value="Sigma70_r2"/>
    <property type="match status" value="1"/>
</dbReference>
<keyword evidence="4" id="KW-0804">Transcription</keyword>
<dbReference type="InterPro" id="IPR036388">
    <property type="entry name" value="WH-like_DNA-bd_sf"/>
</dbReference>
<dbReference type="Gene3D" id="1.10.10.10">
    <property type="entry name" value="Winged helix-like DNA-binding domain superfamily/Winged helix DNA-binding domain"/>
    <property type="match status" value="1"/>
</dbReference>
<dbReference type="InterPro" id="IPR013249">
    <property type="entry name" value="RNA_pol_sigma70_r4_t2"/>
</dbReference>
<evidence type="ECO:0000256" key="1">
    <source>
        <dbReference type="ARBA" id="ARBA00010641"/>
    </source>
</evidence>
<name>A0A6G6Y2X7_9SPHN</name>
<feature type="domain" description="RNA polymerase sigma-70 region 2" evidence="5">
    <location>
        <begin position="2"/>
        <end position="56"/>
    </location>
</feature>
<dbReference type="GO" id="GO:0006352">
    <property type="term" value="P:DNA-templated transcription initiation"/>
    <property type="evidence" value="ECO:0007669"/>
    <property type="project" value="InterPro"/>
</dbReference>
<dbReference type="GO" id="GO:0016987">
    <property type="term" value="F:sigma factor activity"/>
    <property type="evidence" value="ECO:0007669"/>
    <property type="project" value="UniProtKB-KW"/>
</dbReference>
<evidence type="ECO:0000313" key="7">
    <source>
        <dbReference type="EMBL" id="QIG79068.1"/>
    </source>
</evidence>
<accession>A0A6G6Y2X7</accession>
<dbReference type="KEGG" id="spzr:G5C33_04225"/>
<evidence type="ECO:0000313" key="8">
    <source>
        <dbReference type="Proteomes" id="UP000501568"/>
    </source>
</evidence>
<dbReference type="InterPro" id="IPR007627">
    <property type="entry name" value="RNA_pol_sigma70_r2"/>
</dbReference>
<evidence type="ECO:0000256" key="3">
    <source>
        <dbReference type="ARBA" id="ARBA00023082"/>
    </source>
</evidence>
<dbReference type="GO" id="GO:0003677">
    <property type="term" value="F:DNA binding"/>
    <property type="evidence" value="ECO:0007669"/>
    <property type="project" value="InterPro"/>
</dbReference>
<dbReference type="Proteomes" id="UP000501568">
    <property type="component" value="Chromosome"/>
</dbReference>
<protein>
    <submittedName>
        <fullName evidence="7">Sigma-70 family RNA polymerase sigma factor</fullName>
    </submittedName>
</protein>
<dbReference type="InterPro" id="IPR039425">
    <property type="entry name" value="RNA_pol_sigma-70-like"/>
</dbReference>
<gene>
    <name evidence="7" type="ORF">G5C33_04225</name>
</gene>
<keyword evidence="2" id="KW-0805">Transcription regulation</keyword>
<dbReference type="CDD" id="cd06171">
    <property type="entry name" value="Sigma70_r4"/>
    <property type="match status" value="1"/>
</dbReference>
<dbReference type="SUPFAM" id="SSF88659">
    <property type="entry name" value="Sigma3 and sigma4 domains of RNA polymerase sigma factors"/>
    <property type="match status" value="1"/>
</dbReference>
<evidence type="ECO:0000259" key="6">
    <source>
        <dbReference type="Pfam" id="PF08281"/>
    </source>
</evidence>
<feature type="domain" description="RNA polymerase sigma factor 70 region 4 type 2" evidence="6">
    <location>
        <begin position="90"/>
        <end position="141"/>
    </location>
</feature>
<dbReference type="PANTHER" id="PTHR43133:SF63">
    <property type="entry name" value="RNA POLYMERASE SIGMA FACTOR FECI-RELATED"/>
    <property type="match status" value="1"/>
</dbReference>
<dbReference type="InterPro" id="IPR013324">
    <property type="entry name" value="RNA_pol_sigma_r3/r4-like"/>
</dbReference>
<dbReference type="SUPFAM" id="SSF88946">
    <property type="entry name" value="Sigma2 domain of RNA polymerase sigma factors"/>
    <property type="match status" value="1"/>
</dbReference>
<dbReference type="PANTHER" id="PTHR43133">
    <property type="entry name" value="RNA POLYMERASE ECF-TYPE SIGMA FACTO"/>
    <property type="match status" value="1"/>
</dbReference>
<sequence>MLRRRLSNPHDAEEIAQESWARMIAVLREDRGGIGNLSAYLFRVARNLVVDRGRRLAAGVEIAVDDSELRAVADSRPDPEAQLVTRDELRRMDRIIAAMPARPREVFRLSRIEGLSFAEIGRRLGISRQTVHEHMTRALLAIQLAADADFDGEP</sequence>
<keyword evidence="3" id="KW-0731">Sigma factor</keyword>
<dbReference type="AlphaFoldDB" id="A0A6G6Y2X7"/>
<proteinExistence type="inferred from homology"/>
<evidence type="ECO:0000259" key="5">
    <source>
        <dbReference type="Pfam" id="PF04542"/>
    </source>
</evidence>
<dbReference type="EMBL" id="CP049109">
    <property type="protein sequence ID" value="QIG79068.1"/>
    <property type="molecule type" value="Genomic_DNA"/>
</dbReference>
<keyword evidence="8" id="KW-1185">Reference proteome</keyword>
<dbReference type="Gene3D" id="1.10.1740.10">
    <property type="match status" value="1"/>
</dbReference>